<comment type="caution">
    <text evidence="9">The sequence shown here is derived from an EMBL/GenBank/DDBJ whole genome shotgun (WGS) entry which is preliminary data.</text>
</comment>
<feature type="binding site" evidence="7">
    <location>
        <position position="21"/>
    </location>
    <ligand>
        <name>3-phosphoshikimate</name>
        <dbReference type="ChEBI" id="CHEBI:145989"/>
    </ligand>
</feature>
<organism evidence="9 10">
    <name type="scientific">Candidatus Allofournierella pullicola</name>
    <dbReference type="NCBI Taxonomy" id="2838596"/>
    <lineage>
        <taxon>Bacteria</taxon>
        <taxon>Bacillati</taxon>
        <taxon>Bacillota</taxon>
        <taxon>Clostridia</taxon>
        <taxon>Eubacteriales</taxon>
        <taxon>Oscillospiraceae</taxon>
        <taxon>Allofournierella</taxon>
    </lineage>
</organism>
<reference evidence="9" key="1">
    <citation type="journal article" date="2021" name="PeerJ">
        <title>Extensive microbial diversity within the chicken gut microbiome revealed by metagenomics and culture.</title>
        <authorList>
            <person name="Gilroy R."/>
            <person name="Ravi A."/>
            <person name="Getino M."/>
            <person name="Pursley I."/>
            <person name="Horton D.L."/>
            <person name="Alikhan N.F."/>
            <person name="Baker D."/>
            <person name="Gharbi K."/>
            <person name="Hall N."/>
            <person name="Watson M."/>
            <person name="Adriaenssens E.M."/>
            <person name="Foster-Nyarko E."/>
            <person name="Jarju S."/>
            <person name="Secka A."/>
            <person name="Antonio M."/>
            <person name="Oren A."/>
            <person name="Chaudhuri R.R."/>
            <person name="La Ragione R."/>
            <person name="Hildebrand F."/>
            <person name="Pallen M.J."/>
        </authorList>
    </citation>
    <scope>NUCLEOTIDE SEQUENCE</scope>
    <source>
        <strain evidence="9">2239</strain>
    </source>
</reference>
<feature type="binding site" evidence="7">
    <location>
        <position position="303"/>
    </location>
    <ligand>
        <name>3-phosphoshikimate</name>
        <dbReference type="ChEBI" id="CHEBI:145989"/>
    </ligand>
</feature>
<comment type="similarity">
    <text evidence="2 7">Belongs to the EPSP synthase family.</text>
</comment>
<feature type="binding site" evidence="7">
    <location>
        <position position="402"/>
    </location>
    <ligand>
        <name>phosphoenolpyruvate</name>
        <dbReference type="ChEBI" id="CHEBI:58702"/>
    </ligand>
</feature>
<comment type="subcellular location">
    <subcellularLocation>
        <location evidence="7">Cytoplasm</location>
    </subcellularLocation>
</comment>
<dbReference type="PROSITE" id="PS00885">
    <property type="entry name" value="EPSP_SYNTHASE_2"/>
    <property type="match status" value="1"/>
</dbReference>
<dbReference type="InterPro" id="IPR023193">
    <property type="entry name" value="EPSP_synthase_CS"/>
</dbReference>
<feature type="binding site" evidence="7">
    <location>
        <position position="330"/>
    </location>
    <ligand>
        <name>3-phosphoshikimate</name>
        <dbReference type="ChEBI" id="CHEBI:145989"/>
    </ligand>
</feature>
<dbReference type="GO" id="GO:0003866">
    <property type="term" value="F:3-phosphoshikimate 1-carboxyvinyltransferase activity"/>
    <property type="evidence" value="ECO:0007669"/>
    <property type="project" value="UniProtKB-UniRule"/>
</dbReference>
<keyword evidence="5 7" id="KW-0057">Aromatic amino acid biosynthesis</keyword>
<feature type="binding site" evidence="7">
    <location>
        <position position="118"/>
    </location>
    <ligand>
        <name>phosphoenolpyruvate</name>
        <dbReference type="ChEBI" id="CHEBI:58702"/>
    </ligand>
</feature>
<proteinExistence type="inferred from homology"/>
<feature type="binding site" evidence="7">
    <location>
        <position position="160"/>
    </location>
    <ligand>
        <name>3-phosphoshikimate</name>
        <dbReference type="ChEBI" id="CHEBI:145989"/>
    </ligand>
</feature>
<protein>
    <recommendedName>
        <fullName evidence="7">3-phosphoshikimate 1-carboxyvinyltransferase</fullName>
        <ecNumber evidence="7">2.5.1.19</ecNumber>
    </recommendedName>
    <alternativeName>
        <fullName evidence="7">5-enolpyruvylshikimate-3-phosphate synthase</fullName>
        <shortName evidence="7">EPSP synthase</shortName>
        <shortName evidence="7">EPSPS</shortName>
    </alternativeName>
</protein>
<feature type="binding site" evidence="7">
    <location>
        <position position="376"/>
    </location>
    <ligand>
        <name>phosphoenolpyruvate</name>
        <dbReference type="ChEBI" id="CHEBI:58702"/>
    </ligand>
</feature>
<feature type="binding site" evidence="7">
    <location>
        <position position="90"/>
    </location>
    <ligand>
        <name>phosphoenolpyruvate</name>
        <dbReference type="ChEBI" id="CHEBI:58702"/>
    </ligand>
</feature>
<dbReference type="Pfam" id="PF00275">
    <property type="entry name" value="EPSP_synthase"/>
    <property type="match status" value="1"/>
</dbReference>
<dbReference type="EMBL" id="DXFW01000004">
    <property type="protein sequence ID" value="HIX04824.1"/>
    <property type="molecule type" value="Genomic_DNA"/>
</dbReference>
<feature type="binding site" evidence="7">
    <location>
        <position position="161"/>
    </location>
    <ligand>
        <name>phosphoenolpyruvate</name>
        <dbReference type="ChEBI" id="CHEBI:58702"/>
    </ligand>
</feature>
<dbReference type="PANTHER" id="PTHR21090:SF5">
    <property type="entry name" value="PENTAFUNCTIONAL AROM POLYPEPTIDE"/>
    <property type="match status" value="1"/>
</dbReference>
<feature type="binding site" evidence="7">
    <location>
        <position position="334"/>
    </location>
    <ligand>
        <name>phosphoenolpyruvate</name>
        <dbReference type="ChEBI" id="CHEBI:58702"/>
    </ligand>
</feature>
<evidence type="ECO:0000259" key="8">
    <source>
        <dbReference type="Pfam" id="PF00275"/>
    </source>
</evidence>
<sequence>MLATIHPGPIGGTVTVPPSKSIAHRTVLAAGLAKGLSRIYNLDPSQDIAATLAAVRAFGAKVKLTGQYADVEGRGGFATILRPVDCGESGSTLRFLVPVLSLTGQQVEFTGRGRLFQRPMEVYRDIFAAQGLLFSQSEKGLVIRGRLAPGDYRVRGDVSSQFITGLLYALPLLHKESRLEIVPPFESRSYVQLTLDVLHDFGVAADWDEERENTLYIPGGQHYRNHTCTVEGDYSQAAFLAVLGAVTGGMTVKGLKENSAQGDAAILDILKACGAKFTRSGDAVTFEKSELTGVEIDLADCPDLGPILMVLGLFCEGETVIRNAGRLRLKESDRIAAMEEELKKLGGKLKSDENTVTIQGGPLVLPGLLYGHNDHRVVMALSVAALGAGYTVRISGAQAVAKSWPGFFAVLQQLGAGIEVEKE</sequence>
<evidence type="ECO:0000256" key="1">
    <source>
        <dbReference type="ARBA" id="ARBA00004811"/>
    </source>
</evidence>
<dbReference type="InterPro" id="IPR001986">
    <property type="entry name" value="Enolpyruvate_Tfrase_dom"/>
</dbReference>
<evidence type="ECO:0000313" key="10">
    <source>
        <dbReference type="Proteomes" id="UP000824193"/>
    </source>
</evidence>
<dbReference type="NCBIfam" id="TIGR01356">
    <property type="entry name" value="aroA"/>
    <property type="match status" value="1"/>
</dbReference>
<dbReference type="EC" id="2.5.1.19" evidence="7"/>
<feature type="active site" description="Proton acceptor" evidence="7">
    <location>
        <position position="303"/>
    </location>
</feature>
<dbReference type="InterPro" id="IPR036968">
    <property type="entry name" value="Enolpyruvate_Tfrase_sf"/>
</dbReference>
<dbReference type="SUPFAM" id="SSF55205">
    <property type="entry name" value="EPT/RTPC-like"/>
    <property type="match status" value="1"/>
</dbReference>
<dbReference type="GO" id="GO:0005737">
    <property type="term" value="C:cytoplasm"/>
    <property type="evidence" value="ECO:0007669"/>
    <property type="project" value="UniProtKB-SubCell"/>
</dbReference>
<comment type="pathway">
    <text evidence="1 7">Metabolic intermediate biosynthesis; chorismate biosynthesis; chorismate from D-erythrose 4-phosphate and phosphoenolpyruvate: step 6/7.</text>
</comment>
<dbReference type="Gene3D" id="3.65.10.10">
    <property type="entry name" value="Enolpyruvate transferase domain"/>
    <property type="match status" value="2"/>
</dbReference>
<evidence type="ECO:0000256" key="5">
    <source>
        <dbReference type="ARBA" id="ARBA00023141"/>
    </source>
</evidence>
<evidence type="ECO:0000256" key="4">
    <source>
        <dbReference type="ARBA" id="ARBA00022679"/>
    </source>
</evidence>
<keyword evidence="7" id="KW-0963">Cytoplasm</keyword>
<dbReference type="CDD" id="cd01556">
    <property type="entry name" value="EPSP_synthase"/>
    <property type="match status" value="1"/>
</dbReference>
<comment type="caution">
    <text evidence="7">Lacks conserved residue(s) required for the propagation of feature annotation.</text>
</comment>
<feature type="binding site" evidence="7">
    <location>
        <position position="187"/>
    </location>
    <ligand>
        <name>3-phosphoshikimate</name>
        <dbReference type="ChEBI" id="CHEBI:145989"/>
    </ligand>
</feature>
<dbReference type="GO" id="GO:0009423">
    <property type="term" value="P:chorismate biosynthetic process"/>
    <property type="evidence" value="ECO:0007669"/>
    <property type="project" value="UniProtKB-UniRule"/>
</dbReference>
<comment type="subunit">
    <text evidence="7">Monomer.</text>
</comment>
<evidence type="ECO:0000313" key="9">
    <source>
        <dbReference type="EMBL" id="HIX04824.1"/>
    </source>
</evidence>
<keyword evidence="3 7" id="KW-0028">Amino-acid biosynthesis</keyword>
<feature type="binding site" evidence="7">
    <location>
        <position position="161"/>
    </location>
    <ligand>
        <name>3-phosphoshikimate</name>
        <dbReference type="ChEBI" id="CHEBI:145989"/>
    </ligand>
</feature>
<dbReference type="AlphaFoldDB" id="A0A9D2ACP5"/>
<reference evidence="9" key="2">
    <citation type="submission" date="2021-04" db="EMBL/GenBank/DDBJ databases">
        <authorList>
            <person name="Gilroy R."/>
        </authorList>
    </citation>
    <scope>NUCLEOTIDE SEQUENCE</scope>
    <source>
        <strain evidence="9">2239</strain>
    </source>
</reference>
<name>A0A9D2ACP5_9FIRM</name>
<keyword evidence="4 7" id="KW-0808">Transferase</keyword>
<evidence type="ECO:0000256" key="3">
    <source>
        <dbReference type="ARBA" id="ARBA00022605"/>
    </source>
</evidence>
<dbReference type="PIRSF" id="PIRSF000505">
    <property type="entry name" value="EPSPS"/>
    <property type="match status" value="1"/>
</dbReference>
<feature type="binding site" evidence="7">
    <location>
        <position position="20"/>
    </location>
    <ligand>
        <name>phosphoenolpyruvate</name>
        <dbReference type="ChEBI" id="CHEBI:58702"/>
    </ligand>
</feature>
<dbReference type="HAMAP" id="MF_00210">
    <property type="entry name" value="EPSP_synth"/>
    <property type="match status" value="1"/>
</dbReference>
<dbReference type="Proteomes" id="UP000824193">
    <property type="component" value="Unassembled WGS sequence"/>
</dbReference>
<evidence type="ECO:0000256" key="6">
    <source>
        <dbReference type="ARBA" id="ARBA00044633"/>
    </source>
</evidence>
<dbReference type="InterPro" id="IPR013792">
    <property type="entry name" value="RNA3'P_cycl/enolpyr_Trfase_a/b"/>
</dbReference>
<accession>A0A9D2ACP5</accession>
<feature type="binding site" evidence="7">
    <location>
        <position position="20"/>
    </location>
    <ligand>
        <name>3-phosphoshikimate</name>
        <dbReference type="ChEBI" id="CHEBI:145989"/>
    </ligand>
</feature>
<dbReference type="PANTHER" id="PTHR21090">
    <property type="entry name" value="AROM/DEHYDROQUINATE SYNTHASE"/>
    <property type="match status" value="1"/>
</dbReference>
<dbReference type="InterPro" id="IPR006264">
    <property type="entry name" value="EPSP_synthase"/>
</dbReference>
<gene>
    <name evidence="7 9" type="primary">aroA</name>
    <name evidence="9" type="ORF">H9865_01750</name>
</gene>
<dbReference type="GO" id="GO:0008652">
    <property type="term" value="P:amino acid biosynthetic process"/>
    <property type="evidence" value="ECO:0007669"/>
    <property type="project" value="UniProtKB-KW"/>
</dbReference>
<comment type="function">
    <text evidence="7">Catalyzes the transfer of the enolpyruvyl moiety of phosphoenolpyruvate (PEP) to the 5-hydroxyl of shikimate-3-phosphate (S3P) to produce enolpyruvyl shikimate-3-phosphate and inorganic phosphate.</text>
</comment>
<feature type="binding site" evidence="7">
    <location>
        <position position="159"/>
    </location>
    <ligand>
        <name>3-phosphoshikimate</name>
        <dbReference type="ChEBI" id="CHEBI:145989"/>
    </ligand>
</feature>
<evidence type="ECO:0000256" key="7">
    <source>
        <dbReference type="HAMAP-Rule" id="MF_00210"/>
    </source>
</evidence>
<feature type="binding site" evidence="7">
    <location>
        <position position="25"/>
    </location>
    <ligand>
        <name>3-phosphoshikimate</name>
        <dbReference type="ChEBI" id="CHEBI:145989"/>
    </ligand>
</feature>
<dbReference type="GO" id="GO:0009073">
    <property type="term" value="P:aromatic amino acid family biosynthetic process"/>
    <property type="evidence" value="ECO:0007669"/>
    <property type="project" value="UniProtKB-KW"/>
</dbReference>
<comment type="catalytic activity">
    <reaction evidence="6">
        <text>3-phosphoshikimate + phosphoenolpyruvate = 5-O-(1-carboxyvinyl)-3-phosphoshikimate + phosphate</text>
        <dbReference type="Rhea" id="RHEA:21256"/>
        <dbReference type="ChEBI" id="CHEBI:43474"/>
        <dbReference type="ChEBI" id="CHEBI:57701"/>
        <dbReference type="ChEBI" id="CHEBI:58702"/>
        <dbReference type="ChEBI" id="CHEBI:145989"/>
        <dbReference type="EC" id="2.5.1.19"/>
    </reaction>
    <physiologicalReaction direction="left-to-right" evidence="6">
        <dbReference type="Rhea" id="RHEA:21257"/>
    </physiologicalReaction>
</comment>
<feature type="domain" description="Enolpyruvate transferase" evidence="8">
    <location>
        <begin position="7"/>
        <end position="411"/>
    </location>
</feature>
<evidence type="ECO:0000256" key="2">
    <source>
        <dbReference type="ARBA" id="ARBA00009948"/>
    </source>
</evidence>